<feature type="transmembrane region" description="Helical" evidence="6">
    <location>
        <begin position="290"/>
        <end position="312"/>
    </location>
</feature>
<accession>A0A4Q2U0F0</accession>
<dbReference type="Gene3D" id="1.20.1250.20">
    <property type="entry name" value="MFS general substrate transporter like domains"/>
    <property type="match status" value="1"/>
</dbReference>
<dbReference type="PROSITE" id="PS50850">
    <property type="entry name" value="MFS"/>
    <property type="match status" value="1"/>
</dbReference>
<name>A0A4Q2U0F0_9HYPH</name>
<dbReference type="Proteomes" id="UP000290759">
    <property type="component" value="Unassembled WGS sequence"/>
</dbReference>
<feature type="transmembrane region" description="Helical" evidence="6">
    <location>
        <begin position="95"/>
        <end position="114"/>
    </location>
</feature>
<dbReference type="PANTHER" id="PTHR23505">
    <property type="entry name" value="SPINSTER"/>
    <property type="match status" value="1"/>
</dbReference>
<evidence type="ECO:0000256" key="3">
    <source>
        <dbReference type="ARBA" id="ARBA00022692"/>
    </source>
</evidence>
<dbReference type="GO" id="GO:0022857">
    <property type="term" value="F:transmembrane transporter activity"/>
    <property type="evidence" value="ECO:0007669"/>
    <property type="project" value="InterPro"/>
</dbReference>
<dbReference type="Pfam" id="PF07690">
    <property type="entry name" value="MFS_1"/>
    <property type="match status" value="1"/>
</dbReference>
<sequence length="470" mass="48511">MSPLRSDASSPSLSPSRPDLTRSGVAWYGVLVLFVVQIFSFVDRQAMSLLIAPIKADLGLSDTQVSLVIGLGFALAYAVAGLPVGRLVDRLSRPAILTAGLALWCCCTFLCGFVRSFPQLALARSGVGIGEATGTPVVVSLLGDWFPPQKRGIAFAIFAVSAYVGTGLALVAGSAILHALGAQPTIALPVIGAVRTWQVVFLLIGPVGLLAVPLVLSLHEPRRLRDGSRPSASAAETPGLRAVLTYYRRHWSAFASQHAASTLLAMLFYGTSAWMPEFLRRTYGLPIAQAGLWFGCVTVVAGSLGVLTGGLVSGRMLKGGYVDARLCVTGLAALCALPFAAAFPNAAASGSALAGAGAMIFFTASISTTGSTGVQELAPARMRGLAAAVYLFVFNGIGLSLGPSLFAILTDHVFGDEGQLWRALAVGAPALAFAAAAAAFVGLAPYRACVTRSEEPCPARASEDPASVTA</sequence>
<dbReference type="InterPro" id="IPR036259">
    <property type="entry name" value="MFS_trans_sf"/>
</dbReference>
<dbReference type="AlphaFoldDB" id="A0A4Q2U0F0"/>
<dbReference type="InterPro" id="IPR044770">
    <property type="entry name" value="MFS_spinster-like"/>
</dbReference>
<evidence type="ECO:0000256" key="1">
    <source>
        <dbReference type="ARBA" id="ARBA00004141"/>
    </source>
</evidence>
<keyword evidence="4 6" id="KW-1133">Transmembrane helix</keyword>
<dbReference type="OrthoDB" id="6057322at2"/>
<evidence type="ECO:0000256" key="5">
    <source>
        <dbReference type="ARBA" id="ARBA00023136"/>
    </source>
</evidence>
<feature type="transmembrane region" description="Helical" evidence="6">
    <location>
        <begin position="421"/>
        <end position="443"/>
    </location>
</feature>
<dbReference type="GO" id="GO:0016020">
    <property type="term" value="C:membrane"/>
    <property type="evidence" value="ECO:0007669"/>
    <property type="project" value="UniProtKB-SubCell"/>
</dbReference>
<protein>
    <submittedName>
        <fullName evidence="8">MFS transporter</fullName>
    </submittedName>
</protein>
<feature type="transmembrane region" description="Helical" evidence="6">
    <location>
        <begin position="387"/>
        <end position="409"/>
    </location>
</feature>
<feature type="transmembrane region" description="Helical" evidence="6">
    <location>
        <begin position="197"/>
        <end position="219"/>
    </location>
</feature>
<dbReference type="SUPFAM" id="SSF103473">
    <property type="entry name" value="MFS general substrate transporter"/>
    <property type="match status" value="1"/>
</dbReference>
<evidence type="ECO:0000259" key="7">
    <source>
        <dbReference type="PROSITE" id="PS50850"/>
    </source>
</evidence>
<evidence type="ECO:0000256" key="4">
    <source>
        <dbReference type="ARBA" id="ARBA00022989"/>
    </source>
</evidence>
<reference evidence="8 9" key="2">
    <citation type="submission" date="2019-02" db="EMBL/GenBank/DDBJ databases">
        <title>'Lichenibacterium ramalinii' gen. nov. sp. nov., 'Lichenibacterium minor' gen. nov. sp. nov.</title>
        <authorList>
            <person name="Pankratov T."/>
        </authorList>
    </citation>
    <scope>NUCLEOTIDE SEQUENCE [LARGE SCALE GENOMIC DNA]</scope>
    <source>
        <strain evidence="8 9">RmlP026</strain>
    </source>
</reference>
<feature type="transmembrane region" description="Helical" evidence="6">
    <location>
        <begin position="251"/>
        <end position="270"/>
    </location>
</feature>
<organism evidence="8 9">
    <name type="scientific">Lichenibacterium minor</name>
    <dbReference type="NCBI Taxonomy" id="2316528"/>
    <lineage>
        <taxon>Bacteria</taxon>
        <taxon>Pseudomonadati</taxon>
        <taxon>Pseudomonadota</taxon>
        <taxon>Alphaproteobacteria</taxon>
        <taxon>Hyphomicrobiales</taxon>
        <taxon>Lichenihabitantaceae</taxon>
        <taxon>Lichenibacterium</taxon>
    </lineage>
</organism>
<dbReference type="EMBL" id="QYBB01000070">
    <property type="protein sequence ID" value="RYC29108.1"/>
    <property type="molecule type" value="Genomic_DNA"/>
</dbReference>
<feature type="domain" description="Major facilitator superfamily (MFS) profile" evidence="7">
    <location>
        <begin position="29"/>
        <end position="447"/>
    </location>
</feature>
<dbReference type="InterPro" id="IPR020846">
    <property type="entry name" value="MFS_dom"/>
</dbReference>
<evidence type="ECO:0000256" key="2">
    <source>
        <dbReference type="ARBA" id="ARBA00022448"/>
    </source>
</evidence>
<comment type="caution">
    <text evidence="8">The sequence shown here is derived from an EMBL/GenBank/DDBJ whole genome shotgun (WGS) entry which is preliminary data.</text>
</comment>
<feature type="transmembrane region" description="Helical" evidence="6">
    <location>
        <begin position="153"/>
        <end position="177"/>
    </location>
</feature>
<evidence type="ECO:0000313" key="9">
    <source>
        <dbReference type="Proteomes" id="UP000290759"/>
    </source>
</evidence>
<keyword evidence="3 6" id="KW-0812">Transmembrane</keyword>
<keyword evidence="9" id="KW-1185">Reference proteome</keyword>
<keyword evidence="5 6" id="KW-0472">Membrane</keyword>
<proteinExistence type="predicted"/>
<feature type="transmembrane region" description="Helical" evidence="6">
    <location>
        <begin position="324"/>
        <end position="341"/>
    </location>
</feature>
<feature type="transmembrane region" description="Helical" evidence="6">
    <location>
        <begin position="25"/>
        <end position="42"/>
    </location>
</feature>
<dbReference type="InterPro" id="IPR011701">
    <property type="entry name" value="MFS"/>
</dbReference>
<reference evidence="8 9" key="1">
    <citation type="submission" date="2018-12" db="EMBL/GenBank/DDBJ databases">
        <authorList>
            <person name="Grouzdev D.S."/>
            <person name="Krutkina M.S."/>
        </authorList>
    </citation>
    <scope>NUCLEOTIDE SEQUENCE [LARGE SCALE GENOMIC DNA]</scope>
    <source>
        <strain evidence="8 9">RmlP026</strain>
    </source>
</reference>
<feature type="transmembrane region" description="Helical" evidence="6">
    <location>
        <begin position="347"/>
        <end position="366"/>
    </location>
</feature>
<comment type="subcellular location">
    <subcellularLocation>
        <location evidence="1">Membrane</location>
        <topology evidence="1">Multi-pass membrane protein</topology>
    </subcellularLocation>
</comment>
<evidence type="ECO:0000313" key="8">
    <source>
        <dbReference type="EMBL" id="RYC29108.1"/>
    </source>
</evidence>
<keyword evidence="2" id="KW-0813">Transport</keyword>
<gene>
    <name evidence="8" type="ORF">D3273_25720</name>
</gene>
<dbReference type="PANTHER" id="PTHR23505:SF79">
    <property type="entry name" value="PROTEIN SPINSTER"/>
    <property type="match status" value="1"/>
</dbReference>
<evidence type="ECO:0000256" key="6">
    <source>
        <dbReference type="SAM" id="Phobius"/>
    </source>
</evidence>
<feature type="transmembrane region" description="Helical" evidence="6">
    <location>
        <begin position="63"/>
        <end position="83"/>
    </location>
</feature>